<dbReference type="GO" id="GO:0005886">
    <property type="term" value="C:plasma membrane"/>
    <property type="evidence" value="ECO:0007669"/>
    <property type="project" value="UniProtKB-SubCell"/>
</dbReference>
<dbReference type="GO" id="GO:0050380">
    <property type="term" value="F:undecaprenyl-diphosphatase activity"/>
    <property type="evidence" value="ECO:0007669"/>
    <property type="project" value="UniProtKB-EC"/>
</dbReference>
<dbReference type="RefSeq" id="WP_068666385.1">
    <property type="nucleotide sequence ID" value="NZ_CP015520.1"/>
</dbReference>
<dbReference type="EC" id="3.6.1.27" evidence="3"/>
<name>A0A172WIA2_9EURY</name>
<evidence type="ECO:0000256" key="3">
    <source>
        <dbReference type="ARBA" id="ARBA00012374"/>
    </source>
</evidence>
<evidence type="ECO:0000313" key="14">
    <source>
        <dbReference type="Proteomes" id="UP000076969"/>
    </source>
</evidence>
<feature type="transmembrane region" description="Helical" evidence="12">
    <location>
        <begin position="252"/>
        <end position="270"/>
    </location>
</feature>
<dbReference type="STRING" id="1712654.A7C91_07805"/>
<keyword evidence="8 12" id="KW-1133">Transmembrane helix</keyword>
<keyword evidence="9 12" id="KW-0472">Membrane</keyword>
<reference evidence="14" key="1">
    <citation type="journal article" date="2016" name="Syst. Appl. Microbiol.">
        <title>Thermococcus piezophilus sp. nov., a novel hyperthermophilic and piezophilic archaeon with a broad pressure range for growth, isolated from a deepest hydrothermal vent at the Mid-Cayman Rise.</title>
        <authorList>
            <person name="Dalmasso C."/>
            <person name="Oger P."/>
            <person name="Selva G."/>
            <person name="Courtine D."/>
            <person name="L'Haridon S."/>
            <person name="Garlaschelli A."/>
            <person name="Roussel E."/>
            <person name="Miyazaki J."/>
            <person name="Reveillaud J."/>
            <person name="Jebbar M."/>
            <person name="Takai K."/>
            <person name="Maignien L."/>
            <person name="Alain K."/>
        </authorList>
    </citation>
    <scope>NUCLEOTIDE SEQUENCE [LARGE SCALE GENOMIC DNA]</scope>
    <source>
        <strain evidence="14">CDGS</strain>
    </source>
</reference>
<feature type="transmembrane region" description="Helical" evidence="12">
    <location>
        <begin position="7"/>
        <end position="25"/>
    </location>
</feature>
<feature type="transmembrane region" description="Helical" evidence="12">
    <location>
        <begin position="192"/>
        <end position="210"/>
    </location>
</feature>
<keyword evidence="7" id="KW-0378">Hydrolase</keyword>
<evidence type="ECO:0000256" key="8">
    <source>
        <dbReference type="ARBA" id="ARBA00022989"/>
    </source>
</evidence>
<feature type="transmembrane region" description="Helical" evidence="12">
    <location>
        <begin position="110"/>
        <end position="129"/>
    </location>
</feature>
<accession>A0A172WIA2</accession>
<comment type="catalytic activity">
    <reaction evidence="11">
        <text>di-trans,octa-cis-undecaprenyl diphosphate + H2O = di-trans,octa-cis-undecaprenyl phosphate + phosphate + H(+)</text>
        <dbReference type="Rhea" id="RHEA:28094"/>
        <dbReference type="ChEBI" id="CHEBI:15377"/>
        <dbReference type="ChEBI" id="CHEBI:15378"/>
        <dbReference type="ChEBI" id="CHEBI:43474"/>
        <dbReference type="ChEBI" id="CHEBI:58405"/>
        <dbReference type="ChEBI" id="CHEBI:60392"/>
        <dbReference type="EC" id="3.6.1.27"/>
    </reaction>
</comment>
<evidence type="ECO:0000313" key="13">
    <source>
        <dbReference type="EMBL" id="ANF23079.1"/>
    </source>
</evidence>
<evidence type="ECO:0000256" key="5">
    <source>
        <dbReference type="ARBA" id="ARBA00022475"/>
    </source>
</evidence>
<organism evidence="13 14">
    <name type="scientific">Thermococcus piezophilus</name>
    <dbReference type="NCBI Taxonomy" id="1712654"/>
    <lineage>
        <taxon>Archaea</taxon>
        <taxon>Methanobacteriati</taxon>
        <taxon>Methanobacteriota</taxon>
        <taxon>Thermococci</taxon>
        <taxon>Thermococcales</taxon>
        <taxon>Thermococcaceae</taxon>
        <taxon>Thermococcus</taxon>
    </lineage>
</organism>
<dbReference type="PANTHER" id="PTHR30622:SF2">
    <property type="entry name" value="UNDECAPRENYL-DIPHOSPHATASE"/>
    <property type="match status" value="1"/>
</dbReference>
<comment type="subcellular location">
    <subcellularLocation>
        <location evidence="1">Cell membrane</location>
        <topology evidence="1">Multi-pass membrane protein</topology>
    </subcellularLocation>
</comment>
<dbReference type="OrthoDB" id="65864at2157"/>
<dbReference type="InterPro" id="IPR003824">
    <property type="entry name" value="UppP"/>
</dbReference>
<evidence type="ECO:0000256" key="11">
    <source>
        <dbReference type="ARBA" id="ARBA00047594"/>
    </source>
</evidence>
<evidence type="ECO:0000256" key="6">
    <source>
        <dbReference type="ARBA" id="ARBA00022692"/>
    </source>
</evidence>
<evidence type="ECO:0000256" key="1">
    <source>
        <dbReference type="ARBA" id="ARBA00004651"/>
    </source>
</evidence>
<keyword evidence="6 12" id="KW-0812">Transmembrane</keyword>
<dbReference type="PANTHER" id="PTHR30622">
    <property type="entry name" value="UNDECAPRENYL-DIPHOSPHATASE"/>
    <property type="match status" value="1"/>
</dbReference>
<keyword evidence="14" id="KW-1185">Reference proteome</keyword>
<evidence type="ECO:0000256" key="9">
    <source>
        <dbReference type="ARBA" id="ARBA00023136"/>
    </source>
</evidence>
<evidence type="ECO:0000256" key="7">
    <source>
        <dbReference type="ARBA" id="ARBA00022801"/>
    </source>
</evidence>
<dbReference type="Proteomes" id="UP000076969">
    <property type="component" value="Chromosome"/>
</dbReference>
<feature type="transmembrane region" description="Helical" evidence="12">
    <location>
        <begin position="84"/>
        <end position="104"/>
    </location>
</feature>
<dbReference type="KEGG" id="tpie:A7C91_07805"/>
<feature type="transmembrane region" description="Helical" evidence="12">
    <location>
        <begin position="45"/>
        <end position="63"/>
    </location>
</feature>
<evidence type="ECO:0000256" key="12">
    <source>
        <dbReference type="SAM" id="Phobius"/>
    </source>
</evidence>
<protein>
    <recommendedName>
        <fullName evidence="4">Undecaprenyl-diphosphatase</fullName>
        <ecNumber evidence="3">3.6.1.27</ecNumber>
    </recommendedName>
    <alternativeName>
        <fullName evidence="10">Undecaprenyl pyrophosphate phosphatase</fullName>
    </alternativeName>
</protein>
<evidence type="ECO:0000256" key="4">
    <source>
        <dbReference type="ARBA" id="ARBA00021581"/>
    </source>
</evidence>
<feature type="transmembrane region" description="Helical" evidence="12">
    <location>
        <begin position="216"/>
        <end position="240"/>
    </location>
</feature>
<dbReference type="EMBL" id="CP015520">
    <property type="protein sequence ID" value="ANF23079.1"/>
    <property type="molecule type" value="Genomic_DNA"/>
</dbReference>
<evidence type="ECO:0000256" key="10">
    <source>
        <dbReference type="ARBA" id="ARBA00032707"/>
    </source>
</evidence>
<keyword evidence="5" id="KW-1003">Cell membrane</keyword>
<sequence>MVYPYDYYSSAISGVIVALSSWLPISFDGYFLKTVLAEINPLYETYFVPAYLGILFAVLFHFREKVAEGAQKAIKINIDADGRFLFYASIFTILVGYSVCIGLSDVLDPKTADMVNAIIGALLIGMGMLTSKRIKATLKNVESNLRDSENEPTFLDSLIVGVSQGIAFINGISRTGLTITSLLGTGVSVKRALELSFLIAPVYIVMRLIFLDGCEAQLPLGISFVAFLTSFVTSILTMSLLLKLPNILGRKVFVTIFGSIAVIVYILGVVL</sequence>
<dbReference type="Pfam" id="PF02673">
    <property type="entry name" value="BacA"/>
    <property type="match status" value="1"/>
</dbReference>
<proteinExistence type="inferred from homology"/>
<dbReference type="GeneID" id="28496089"/>
<comment type="similarity">
    <text evidence="2">Belongs to the UppP family.</text>
</comment>
<dbReference type="AlphaFoldDB" id="A0A172WIA2"/>
<evidence type="ECO:0000256" key="2">
    <source>
        <dbReference type="ARBA" id="ARBA00010621"/>
    </source>
</evidence>
<gene>
    <name evidence="13" type="ORF">A7C91_07805</name>
</gene>